<keyword evidence="1" id="KW-0479">Metal-binding</keyword>
<keyword evidence="4" id="KW-1185">Reference proteome</keyword>
<dbReference type="InterPro" id="IPR050963">
    <property type="entry name" value="Sirohydro_Cobaltochel/CbiX"/>
</dbReference>
<dbReference type="Proteomes" id="UP000654452">
    <property type="component" value="Unassembled WGS sequence"/>
</dbReference>
<dbReference type="Pfam" id="PF01903">
    <property type="entry name" value="CbiX"/>
    <property type="match status" value="2"/>
</dbReference>
<dbReference type="EMBL" id="JAEPIV010000036">
    <property type="protein sequence ID" value="MBK4722985.1"/>
    <property type="molecule type" value="Genomic_DNA"/>
</dbReference>
<proteinExistence type="predicted"/>
<dbReference type="InterPro" id="IPR002762">
    <property type="entry name" value="CbiX-like"/>
</dbReference>
<dbReference type="RefSeq" id="WP_200487373.1">
    <property type="nucleotide sequence ID" value="NZ_JAEPIV010000036.1"/>
</dbReference>
<sequence>MSAGDTGLLLFAHGTLDGTGGAIAESVAAVLRARGRFAEVAVSFSRQSPSPAEALATMRSPRVLVAPFLACQGRLMRQVLPSLLAEAGEDRRWTLLPPLGTLPGMVGIARDLVGFVLNEQGLAAKDITVLVAGHGSSVGTASRDATRSVAAGLARLGCYGGVETVFLSEAPFAYHWPLATAAERVVVVPFFISGGHHEERDLPAMLREGGASLDGTEATGRRLWMTPAVGRHPAIPDLIEAEALAVLRASPV</sequence>
<organism evidence="3 4">
    <name type="scientific">Azospirillum aestuarii</name>
    <dbReference type="NCBI Taxonomy" id="2802052"/>
    <lineage>
        <taxon>Bacteria</taxon>
        <taxon>Pseudomonadati</taxon>
        <taxon>Pseudomonadota</taxon>
        <taxon>Alphaproteobacteria</taxon>
        <taxon>Rhodospirillales</taxon>
        <taxon>Azospirillaceae</taxon>
        <taxon>Azospirillum</taxon>
    </lineage>
</organism>
<evidence type="ECO:0000256" key="2">
    <source>
        <dbReference type="ARBA" id="ARBA00023239"/>
    </source>
</evidence>
<dbReference type="PANTHER" id="PTHR33542:SF3">
    <property type="entry name" value="SIROHYDROCHLORIN FERROCHELATASE, CHLOROPLASTIC"/>
    <property type="match status" value="1"/>
</dbReference>
<accession>A0ABS1I7I9</accession>
<comment type="caution">
    <text evidence="3">The sequence shown here is derived from an EMBL/GenBank/DDBJ whole genome shotgun (WGS) entry which is preliminary data.</text>
</comment>
<evidence type="ECO:0008006" key="5">
    <source>
        <dbReference type="Google" id="ProtNLM"/>
    </source>
</evidence>
<reference evidence="3 4" key="1">
    <citation type="submission" date="2021-01" db="EMBL/GenBank/DDBJ databases">
        <title>Azospirillum sp. YIM DDC1 draft genome.</title>
        <authorList>
            <person name="Wang Y.-X."/>
        </authorList>
    </citation>
    <scope>NUCLEOTIDE SEQUENCE [LARGE SCALE GENOMIC DNA]</scope>
    <source>
        <strain evidence="3 4">YIM DDC1</strain>
    </source>
</reference>
<gene>
    <name evidence="3" type="ORF">JJL56_29430</name>
</gene>
<protein>
    <recommendedName>
        <fullName evidence="5">Cobalamin biosynthesis protein CbiX</fullName>
    </recommendedName>
</protein>
<dbReference type="Gene3D" id="3.40.50.1400">
    <property type="match status" value="2"/>
</dbReference>
<evidence type="ECO:0000256" key="1">
    <source>
        <dbReference type="ARBA" id="ARBA00022723"/>
    </source>
</evidence>
<name>A0ABS1I7I9_9PROT</name>
<keyword evidence="2" id="KW-0456">Lyase</keyword>
<evidence type="ECO:0000313" key="3">
    <source>
        <dbReference type="EMBL" id="MBK4722985.1"/>
    </source>
</evidence>
<evidence type="ECO:0000313" key="4">
    <source>
        <dbReference type="Proteomes" id="UP000654452"/>
    </source>
</evidence>
<dbReference type="PANTHER" id="PTHR33542">
    <property type="entry name" value="SIROHYDROCHLORIN FERROCHELATASE, CHLOROPLASTIC"/>
    <property type="match status" value="1"/>
</dbReference>
<dbReference type="SUPFAM" id="SSF53800">
    <property type="entry name" value="Chelatase"/>
    <property type="match status" value="2"/>
</dbReference>